<keyword evidence="3" id="KW-1185">Reference proteome</keyword>
<reference evidence="2" key="1">
    <citation type="submission" date="2023-03" db="EMBL/GenBank/DDBJ databases">
        <title>Massive genome expansion in bonnet fungi (Mycena s.s.) driven by repeated elements and novel gene families across ecological guilds.</title>
        <authorList>
            <consortium name="Lawrence Berkeley National Laboratory"/>
            <person name="Harder C.B."/>
            <person name="Miyauchi S."/>
            <person name="Viragh M."/>
            <person name="Kuo A."/>
            <person name="Thoen E."/>
            <person name="Andreopoulos B."/>
            <person name="Lu D."/>
            <person name="Skrede I."/>
            <person name="Drula E."/>
            <person name="Henrissat B."/>
            <person name="Morin E."/>
            <person name="Kohler A."/>
            <person name="Barry K."/>
            <person name="LaButti K."/>
            <person name="Morin E."/>
            <person name="Salamov A."/>
            <person name="Lipzen A."/>
            <person name="Mereny Z."/>
            <person name="Hegedus B."/>
            <person name="Baldrian P."/>
            <person name="Stursova M."/>
            <person name="Weitz H."/>
            <person name="Taylor A."/>
            <person name="Grigoriev I.V."/>
            <person name="Nagy L.G."/>
            <person name="Martin F."/>
            <person name="Kauserud H."/>
        </authorList>
    </citation>
    <scope>NUCLEOTIDE SEQUENCE</scope>
    <source>
        <strain evidence="2">CBHHK002</strain>
    </source>
</reference>
<protein>
    <submittedName>
        <fullName evidence="2">Uncharacterized protein</fullName>
    </submittedName>
</protein>
<keyword evidence="1" id="KW-0472">Membrane</keyword>
<organism evidence="2 3">
    <name type="scientific">Mycena albidolilacea</name>
    <dbReference type="NCBI Taxonomy" id="1033008"/>
    <lineage>
        <taxon>Eukaryota</taxon>
        <taxon>Fungi</taxon>
        <taxon>Dikarya</taxon>
        <taxon>Basidiomycota</taxon>
        <taxon>Agaricomycotina</taxon>
        <taxon>Agaricomycetes</taxon>
        <taxon>Agaricomycetidae</taxon>
        <taxon>Agaricales</taxon>
        <taxon>Marasmiineae</taxon>
        <taxon>Mycenaceae</taxon>
        <taxon>Mycena</taxon>
    </lineage>
</organism>
<keyword evidence="1" id="KW-1133">Transmembrane helix</keyword>
<comment type="caution">
    <text evidence="2">The sequence shown here is derived from an EMBL/GenBank/DDBJ whole genome shotgun (WGS) entry which is preliminary data.</text>
</comment>
<accession>A0AAD7EH16</accession>
<evidence type="ECO:0000256" key="1">
    <source>
        <dbReference type="SAM" id="Phobius"/>
    </source>
</evidence>
<feature type="transmembrane region" description="Helical" evidence="1">
    <location>
        <begin position="130"/>
        <end position="152"/>
    </location>
</feature>
<proteinExistence type="predicted"/>
<gene>
    <name evidence="2" type="ORF">DFH08DRAFT_969580</name>
</gene>
<dbReference type="EMBL" id="JARIHO010000048">
    <property type="protein sequence ID" value="KAJ7322943.1"/>
    <property type="molecule type" value="Genomic_DNA"/>
</dbReference>
<feature type="transmembrane region" description="Helical" evidence="1">
    <location>
        <begin position="77"/>
        <end position="98"/>
    </location>
</feature>
<evidence type="ECO:0000313" key="2">
    <source>
        <dbReference type="EMBL" id="KAJ7322943.1"/>
    </source>
</evidence>
<feature type="transmembrane region" description="Helical" evidence="1">
    <location>
        <begin position="186"/>
        <end position="205"/>
    </location>
</feature>
<name>A0AAD7EH16_9AGAR</name>
<sequence>MGKTDDYDRDHEHARHSRFWTGSKPFAYWILAIVFAVLHHWMNAELDGKAIDAVAIASVDVPYLNRRISLSQKEQHWVLGLFAFLWKSCIVRSMACGLMQHAWKSLRTTDLTVRQIDCVISLQHRKPTGFLSFTVIFNCFPTVLLSALSIVVPYSAILPAGSLTVDTTNGVVGIYRYNSRWLLGPYAIGLAVTFITILMGTHALWQHNTSNRSFNFSHIVAATRTVIFDDALQDAKRHHIPHKVMEQCRTLRFGLIDEGKEAFGHAEDLKTDSNDDDEGICGCFNFGKSAQLVWTADCNYL</sequence>
<evidence type="ECO:0000313" key="3">
    <source>
        <dbReference type="Proteomes" id="UP001218218"/>
    </source>
</evidence>
<dbReference type="AlphaFoldDB" id="A0AAD7EH16"/>
<dbReference type="Proteomes" id="UP001218218">
    <property type="component" value="Unassembled WGS sequence"/>
</dbReference>
<feature type="transmembrane region" description="Helical" evidence="1">
    <location>
        <begin position="25"/>
        <end position="42"/>
    </location>
</feature>
<keyword evidence="1" id="KW-0812">Transmembrane</keyword>